<evidence type="ECO:0000313" key="13">
    <source>
        <dbReference type="Proteomes" id="UP000190852"/>
    </source>
</evidence>
<gene>
    <name evidence="12" type="ORF">SAMN05660349_02164</name>
</gene>
<dbReference type="AlphaFoldDB" id="A0A1T5CZ12"/>
<accession>A0A1T5CZ12</accession>
<keyword evidence="12" id="KW-0449">Lipoprotein</keyword>
<keyword evidence="13" id="KW-1185">Reference proteome</keyword>
<feature type="binding site" evidence="11">
    <location>
        <position position="135"/>
    </location>
    <ligand>
        <name>Mg(2+)</name>
        <dbReference type="ChEBI" id="CHEBI:18420"/>
    </ligand>
</feature>
<evidence type="ECO:0000256" key="9">
    <source>
        <dbReference type="ARBA" id="ARBA00048540"/>
    </source>
</evidence>
<dbReference type="SUPFAM" id="SSF143631">
    <property type="entry name" value="ApbE-like"/>
    <property type="match status" value="1"/>
</dbReference>
<keyword evidence="6 10" id="KW-0274">FAD</keyword>
<evidence type="ECO:0000313" key="12">
    <source>
        <dbReference type="EMBL" id="SKB64470.1"/>
    </source>
</evidence>
<dbReference type="Pfam" id="PF02424">
    <property type="entry name" value="ApbE"/>
    <property type="match status" value="1"/>
</dbReference>
<keyword evidence="4 10" id="KW-0808">Transferase</keyword>
<evidence type="ECO:0000256" key="11">
    <source>
        <dbReference type="PIRSR" id="PIRSR006268-2"/>
    </source>
</evidence>
<organism evidence="12 13">
    <name type="scientific">Parabacteroides chartae</name>
    <dbReference type="NCBI Taxonomy" id="1037355"/>
    <lineage>
        <taxon>Bacteria</taxon>
        <taxon>Pseudomonadati</taxon>
        <taxon>Bacteroidota</taxon>
        <taxon>Bacteroidia</taxon>
        <taxon>Bacteroidales</taxon>
        <taxon>Tannerellaceae</taxon>
        <taxon>Parabacteroides</taxon>
    </lineage>
</organism>
<reference evidence="13" key="1">
    <citation type="submission" date="2017-02" db="EMBL/GenBank/DDBJ databases">
        <authorList>
            <person name="Varghese N."/>
            <person name="Submissions S."/>
        </authorList>
    </citation>
    <scope>NUCLEOTIDE SEQUENCE [LARGE SCALE GENOMIC DNA]</scope>
    <source>
        <strain evidence="13">DSM 24967</strain>
    </source>
</reference>
<comment type="catalytic activity">
    <reaction evidence="9 10">
        <text>L-threonyl-[protein] + FAD = FMN-L-threonyl-[protein] + AMP + H(+)</text>
        <dbReference type="Rhea" id="RHEA:36847"/>
        <dbReference type="Rhea" id="RHEA-COMP:11060"/>
        <dbReference type="Rhea" id="RHEA-COMP:11061"/>
        <dbReference type="ChEBI" id="CHEBI:15378"/>
        <dbReference type="ChEBI" id="CHEBI:30013"/>
        <dbReference type="ChEBI" id="CHEBI:57692"/>
        <dbReference type="ChEBI" id="CHEBI:74257"/>
        <dbReference type="ChEBI" id="CHEBI:456215"/>
        <dbReference type="EC" id="2.7.1.180"/>
    </reaction>
</comment>
<name>A0A1T5CZ12_9BACT</name>
<dbReference type="GO" id="GO:0046872">
    <property type="term" value="F:metal ion binding"/>
    <property type="evidence" value="ECO:0007669"/>
    <property type="project" value="UniProtKB-UniRule"/>
</dbReference>
<evidence type="ECO:0000256" key="5">
    <source>
        <dbReference type="ARBA" id="ARBA00022723"/>
    </source>
</evidence>
<dbReference type="PANTHER" id="PTHR30040">
    <property type="entry name" value="THIAMINE BIOSYNTHESIS LIPOPROTEIN APBE"/>
    <property type="match status" value="1"/>
</dbReference>
<proteinExistence type="inferred from homology"/>
<comment type="similarity">
    <text evidence="10">Belongs to the ApbE family.</text>
</comment>
<dbReference type="Gene3D" id="3.10.520.10">
    <property type="entry name" value="ApbE-like domains"/>
    <property type="match status" value="1"/>
</dbReference>
<evidence type="ECO:0000256" key="6">
    <source>
        <dbReference type="ARBA" id="ARBA00022827"/>
    </source>
</evidence>
<dbReference type="Proteomes" id="UP000190852">
    <property type="component" value="Unassembled WGS sequence"/>
</dbReference>
<dbReference type="GO" id="GO:0016740">
    <property type="term" value="F:transferase activity"/>
    <property type="evidence" value="ECO:0007669"/>
    <property type="project" value="UniProtKB-UniRule"/>
</dbReference>
<feature type="binding site" evidence="11">
    <location>
        <position position="250"/>
    </location>
    <ligand>
        <name>Mg(2+)</name>
        <dbReference type="ChEBI" id="CHEBI:18420"/>
    </ligand>
</feature>
<evidence type="ECO:0000256" key="3">
    <source>
        <dbReference type="ARBA" id="ARBA00022630"/>
    </source>
</evidence>
<dbReference type="InterPro" id="IPR003374">
    <property type="entry name" value="ApbE-like_sf"/>
</dbReference>
<protein>
    <recommendedName>
        <fullName evidence="2 10">FAD:protein FMN transferase</fullName>
        <ecNumber evidence="1 10">2.7.1.180</ecNumber>
    </recommendedName>
    <alternativeName>
        <fullName evidence="8 10">Flavin transferase</fullName>
    </alternativeName>
</protein>
<dbReference type="EC" id="2.7.1.180" evidence="1 10"/>
<evidence type="ECO:0000256" key="8">
    <source>
        <dbReference type="ARBA" id="ARBA00031306"/>
    </source>
</evidence>
<evidence type="ECO:0000256" key="10">
    <source>
        <dbReference type="PIRNR" id="PIRNR006268"/>
    </source>
</evidence>
<keyword evidence="5 10" id="KW-0479">Metal-binding</keyword>
<feature type="binding site" evidence="11">
    <location>
        <position position="246"/>
    </location>
    <ligand>
        <name>Mg(2+)</name>
        <dbReference type="ChEBI" id="CHEBI:18420"/>
    </ligand>
</feature>
<dbReference type="EMBL" id="FUYQ01000015">
    <property type="protein sequence ID" value="SKB64470.1"/>
    <property type="molecule type" value="Genomic_DNA"/>
</dbReference>
<sequence>MFHARIRIKIPLACSAHLFADLYDLLAETDRTYNSYSEGSYFDRINKNAGTFVDVDDETVRLLEATKLVSEFTNGAFDITLMPLIRLWGFYKQQVVRIPTEKEIRRTLQLVDYRNIEIEGNRVRIARGQEIITGSFIKAFAVDRLAKKLKREGITDAMINAGGSTILCFNDETHPVWQIKVPDPADRSNILYLLKVGNGCFSTSAQDIGYIEAEGKRFGHILDARTGYPTSNKQSGIVSSRCLTGDLLSTALLLTEAGKCAEKLEQFQTSFNVNGFLVDAGNQVYTNKLFEERIQAL</sequence>
<keyword evidence="3 10" id="KW-0285">Flavoprotein</keyword>
<evidence type="ECO:0000256" key="2">
    <source>
        <dbReference type="ARBA" id="ARBA00016337"/>
    </source>
</evidence>
<evidence type="ECO:0000256" key="4">
    <source>
        <dbReference type="ARBA" id="ARBA00022679"/>
    </source>
</evidence>
<evidence type="ECO:0000256" key="7">
    <source>
        <dbReference type="ARBA" id="ARBA00022842"/>
    </source>
</evidence>
<dbReference type="InterPro" id="IPR024932">
    <property type="entry name" value="ApbE"/>
</dbReference>
<evidence type="ECO:0000256" key="1">
    <source>
        <dbReference type="ARBA" id="ARBA00011955"/>
    </source>
</evidence>
<dbReference type="PANTHER" id="PTHR30040:SF2">
    <property type="entry name" value="FAD:PROTEIN FMN TRANSFERASE"/>
    <property type="match status" value="1"/>
</dbReference>
<keyword evidence="7 10" id="KW-0460">Magnesium</keyword>
<comment type="cofactor">
    <cofactor evidence="11">
        <name>Mg(2+)</name>
        <dbReference type="ChEBI" id="CHEBI:18420"/>
    </cofactor>
    <cofactor evidence="11">
        <name>Mn(2+)</name>
        <dbReference type="ChEBI" id="CHEBI:29035"/>
    </cofactor>
    <text evidence="11">Magnesium. Can also use manganese.</text>
</comment>
<dbReference type="PIRSF" id="PIRSF006268">
    <property type="entry name" value="ApbE"/>
    <property type="match status" value="1"/>
</dbReference>